<proteinExistence type="predicted"/>
<reference evidence="7 8" key="1">
    <citation type="submission" date="2017-04" db="EMBL/GenBank/DDBJ databases">
        <authorList>
            <person name="Afonso C.L."/>
            <person name="Miller P.J."/>
            <person name="Scott M.A."/>
            <person name="Spackman E."/>
            <person name="Goraichik I."/>
            <person name="Dimitrov K.M."/>
            <person name="Suarez D.L."/>
            <person name="Swayne D.E."/>
        </authorList>
    </citation>
    <scope>NUCLEOTIDE SEQUENCE [LARGE SCALE GENOMIC DNA]</scope>
    <source>
        <strain evidence="7 8">CGMCC 1.10972</strain>
    </source>
</reference>
<feature type="transmembrane region" description="Helical" evidence="5">
    <location>
        <begin position="15"/>
        <end position="32"/>
    </location>
</feature>
<protein>
    <submittedName>
        <fullName evidence="7">Voltage-gated sodium channel</fullName>
    </submittedName>
</protein>
<accession>A0A1W2DRN1</accession>
<sequence length="265" mass="29415">MMRARLQHFLQTKSWERFIVSLIAINAVILGLETDSRLMSEIGPVLIALDTAILGVFVVEIAARLFAFGTRFFRDPWSLFDFFVVGVALLPATGPLTVLRALRILRVLRLISVVPSLRRVVGGLISALPGMGSIVALLALTFYVFAVMATKLYGATFPEWFGSLGASVYTLFQVMTLESWSMGIVRPVMEVHPMAWLFFVPFILSTTYAVLNLFVGVIVSAMQGEHQAEIDAEHEKRHDENTEILAEVRALKSEIAAIRTTLEAK</sequence>
<keyword evidence="7" id="KW-0813">Transport</keyword>
<evidence type="ECO:0000256" key="2">
    <source>
        <dbReference type="ARBA" id="ARBA00022692"/>
    </source>
</evidence>
<dbReference type="Pfam" id="PF00520">
    <property type="entry name" value="Ion_trans"/>
    <property type="match status" value="1"/>
</dbReference>
<keyword evidence="4 5" id="KW-0472">Membrane</keyword>
<dbReference type="InterPro" id="IPR027359">
    <property type="entry name" value="Volt_channel_dom_sf"/>
</dbReference>
<keyword evidence="2 5" id="KW-0812">Transmembrane</keyword>
<keyword evidence="8" id="KW-1185">Reference proteome</keyword>
<gene>
    <name evidence="7" type="ORF">SAMN06297251_11752</name>
</gene>
<dbReference type="EMBL" id="FWXR01000017">
    <property type="protein sequence ID" value="SMD00117.1"/>
    <property type="molecule type" value="Genomic_DNA"/>
</dbReference>
<dbReference type="Gene3D" id="1.10.287.70">
    <property type="match status" value="1"/>
</dbReference>
<dbReference type="Proteomes" id="UP000192656">
    <property type="component" value="Unassembled WGS sequence"/>
</dbReference>
<dbReference type="GO" id="GO:0005248">
    <property type="term" value="F:voltage-gated sodium channel activity"/>
    <property type="evidence" value="ECO:0007669"/>
    <property type="project" value="TreeGrafter"/>
</dbReference>
<feature type="transmembrane region" description="Helical" evidence="5">
    <location>
        <begin position="44"/>
        <end position="67"/>
    </location>
</feature>
<dbReference type="InterPro" id="IPR005821">
    <property type="entry name" value="Ion_trans_dom"/>
</dbReference>
<evidence type="ECO:0000259" key="6">
    <source>
        <dbReference type="Pfam" id="PF00520"/>
    </source>
</evidence>
<keyword evidence="7" id="KW-0406">Ion transport</keyword>
<dbReference type="Gene3D" id="1.20.120.350">
    <property type="entry name" value="Voltage-gated potassium channels. Chain C"/>
    <property type="match status" value="1"/>
</dbReference>
<name>A0A1W2DRN1_9HYPH</name>
<dbReference type="PANTHER" id="PTHR10037">
    <property type="entry name" value="VOLTAGE-GATED CATION CHANNEL CALCIUM AND SODIUM"/>
    <property type="match status" value="1"/>
</dbReference>
<dbReference type="AlphaFoldDB" id="A0A1W2DRN1"/>
<evidence type="ECO:0000256" key="1">
    <source>
        <dbReference type="ARBA" id="ARBA00004141"/>
    </source>
</evidence>
<evidence type="ECO:0000256" key="3">
    <source>
        <dbReference type="ARBA" id="ARBA00022989"/>
    </source>
</evidence>
<feature type="transmembrane region" description="Helical" evidence="5">
    <location>
        <begin position="122"/>
        <end position="145"/>
    </location>
</feature>
<comment type="subcellular location">
    <subcellularLocation>
        <location evidence="1">Membrane</location>
        <topology evidence="1">Multi-pass membrane protein</topology>
    </subcellularLocation>
</comment>
<dbReference type="InterPro" id="IPR043203">
    <property type="entry name" value="VGCC_Ca_Na"/>
</dbReference>
<feature type="domain" description="Ion transport" evidence="6">
    <location>
        <begin position="13"/>
        <end position="227"/>
    </location>
</feature>
<keyword evidence="3 5" id="KW-1133">Transmembrane helix</keyword>
<dbReference type="STRING" id="937218.SAMN06297251_11752"/>
<evidence type="ECO:0000313" key="8">
    <source>
        <dbReference type="Proteomes" id="UP000192656"/>
    </source>
</evidence>
<feature type="transmembrane region" description="Helical" evidence="5">
    <location>
        <begin position="157"/>
        <end position="175"/>
    </location>
</feature>
<dbReference type="SUPFAM" id="SSF81324">
    <property type="entry name" value="Voltage-gated potassium channels"/>
    <property type="match status" value="1"/>
</dbReference>
<feature type="transmembrane region" description="Helical" evidence="5">
    <location>
        <begin position="79"/>
        <end position="102"/>
    </location>
</feature>
<dbReference type="GO" id="GO:0001518">
    <property type="term" value="C:voltage-gated sodium channel complex"/>
    <property type="evidence" value="ECO:0007669"/>
    <property type="project" value="TreeGrafter"/>
</dbReference>
<dbReference type="PANTHER" id="PTHR10037:SF62">
    <property type="entry name" value="SODIUM CHANNEL PROTEIN 60E"/>
    <property type="match status" value="1"/>
</dbReference>
<keyword evidence="7" id="KW-0407">Ion channel</keyword>
<evidence type="ECO:0000256" key="4">
    <source>
        <dbReference type="ARBA" id="ARBA00023136"/>
    </source>
</evidence>
<organism evidence="7 8">
    <name type="scientific">Fulvimarina manganoxydans</name>
    <dbReference type="NCBI Taxonomy" id="937218"/>
    <lineage>
        <taxon>Bacteria</taxon>
        <taxon>Pseudomonadati</taxon>
        <taxon>Pseudomonadota</taxon>
        <taxon>Alphaproteobacteria</taxon>
        <taxon>Hyphomicrobiales</taxon>
        <taxon>Aurantimonadaceae</taxon>
        <taxon>Fulvimarina</taxon>
    </lineage>
</organism>
<evidence type="ECO:0000256" key="5">
    <source>
        <dbReference type="SAM" id="Phobius"/>
    </source>
</evidence>
<evidence type="ECO:0000313" key="7">
    <source>
        <dbReference type="EMBL" id="SMD00117.1"/>
    </source>
</evidence>
<feature type="transmembrane region" description="Helical" evidence="5">
    <location>
        <begin position="195"/>
        <end position="219"/>
    </location>
</feature>